<organism evidence="1 2">
    <name type="scientific">Spirosoma telluris</name>
    <dbReference type="NCBI Taxonomy" id="2183553"/>
    <lineage>
        <taxon>Bacteria</taxon>
        <taxon>Pseudomonadati</taxon>
        <taxon>Bacteroidota</taxon>
        <taxon>Cytophagia</taxon>
        <taxon>Cytophagales</taxon>
        <taxon>Cytophagaceae</taxon>
        <taxon>Spirosoma</taxon>
    </lineage>
</organism>
<protein>
    <submittedName>
        <fullName evidence="1">Uncharacterized protein</fullName>
    </submittedName>
</protein>
<accession>A0A327NSB5</accession>
<reference evidence="1 2" key="1">
    <citation type="submission" date="2018-06" db="EMBL/GenBank/DDBJ databases">
        <title>Spirosoma sp. HMF3257 Genome sequencing and assembly.</title>
        <authorList>
            <person name="Kang H."/>
            <person name="Cha I."/>
            <person name="Kim H."/>
            <person name="Kang J."/>
            <person name="Joh K."/>
        </authorList>
    </citation>
    <scope>NUCLEOTIDE SEQUENCE [LARGE SCALE GENOMIC DNA]</scope>
    <source>
        <strain evidence="1 2">HMF3257</strain>
    </source>
</reference>
<evidence type="ECO:0000313" key="1">
    <source>
        <dbReference type="EMBL" id="RAI76836.1"/>
    </source>
</evidence>
<dbReference type="Proteomes" id="UP000249016">
    <property type="component" value="Unassembled WGS sequence"/>
</dbReference>
<gene>
    <name evidence="1" type="ORF">HMF3257_26505</name>
</gene>
<keyword evidence="2" id="KW-1185">Reference proteome</keyword>
<dbReference type="EMBL" id="QLII01000001">
    <property type="protein sequence ID" value="RAI76836.1"/>
    <property type="molecule type" value="Genomic_DNA"/>
</dbReference>
<sequence length="99" mass="11201">MCNHQLPVDSPLATLMLAEDRLLGLTPESSTDEVAYQFTEFLELLWNVIEVAPDPAPYTPAWNMINLYAKVDLLVFQQGNDAALIRMQEKVREAIELLP</sequence>
<comment type="caution">
    <text evidence="1">The sequence shown here is derived from an EMBL/GenBank/DDBJ whole genome shotgun (WGS) entry which is preliminary data.</text>
</comment>
<dbReference type="AlphaFoldDB" id="A0A327NSB5"/>
<name>A0A327NSB5_9BACT</name>
<evidence type="ECO:0000313" key="2">
    <source>
        <dbReference type="Proteomes" id="UP000249016"/>
    </source>
</evidence>
<proteinExistence type="predicted"/>